<accession>A0A1G1L2D7</accession>
<sequence length="73" mass="8266">MEIQGSDQIGSFKVDHGGLSRKGRLPEAVHELEKQMILEALRRTGGNQRIASEILGITERMLGYRLKHYGLKF</sequence>
<dbReference type="SUPFAM" id="SSF46689">
    <property type="entry name" value="Homeodomain-like"/>
    <property type="match status" value="1"/>
</dbReference>
<dbReference type="EMBL" id="MHFR01000011">
    <property type="protein sequence ID" value="OGW99288.1"/>
    <property type="molecule type" value="Genomic_DNA"/>
</dbReference>
<organism evidence="3 4">
    <name type="scientific">Candidatus Danuiimicrobium aquiferis</name>
    <dbReference type="NCBI Taxonomy" id="1801832"/>
    <lineage>
        <taxon>Bacteria</taxon>
        <taxon>Pseudomonadati</taxon>
        <taxon>Candidatus Omnitrophota</taxon>
        <taxon>Candidatus Danuiimicrobium</taxon>
    </lineage>
</organism>
<evidence type="ECO:0000259" key="2">
    <source>
        <dbReference type="Pfam" id="PF02954"/>
    </source>
</evidence>
<dbReference type="Pfam" id="PF02954">
    <property type="entry name" value="HTH_8"/>
    <property type="match status" value="1"/>
</dbReference>
<evidence type="ECO:0000313" key="4">
    <source>
        <dbReference type="Proteomes" id="UP000178187"/>
    </source>
</evidence>
<name>A0A1G1L2D7_9BACT</name>
<dbReference type="InterPro" id="IPR002197">
    <property type="entry name" value="HTH_Fis"/>
</dbReference>
<dbReference type="AlphaFoldDB" id="A0A1G1L2D7"/>
<feature type="region of interest" description="Disordered" evidence="1">
    <location>
        <begin position="1"/>
        <end position="21"/>
    </location>
</feature>
<gene>
    <name evidence="3" type="ORF">A3G33_03710</name>
</gene>
<dbReference type="PRINTS" id="PR01590">
    <property type="entry name" value="HTHFIS"/>
</dbReference>
<comment type="caution">
    <text evidence="3">The sequence shown here is derived from an EMBL/GenBank/DDBJ whole genome shotgun (WGS) entry which is preliminary data.</text>
</comment>
<dbReference type="GO" id="GO:0043565">
    <property type="term" value="F:sequence-specific DNA binding"/>
    <property type="evidence" value="ECO:0007669"/>
    <property type="project" value="InterPro"/>
</dbReference>
<dbReference type="InterPro" id="IPR009057">
    <property type="entry name" value="Homeodomain-like_sf"/>
</dbReference>
<dbReference type="Proteomes" id="UP000178187">
    <property type="component" value="Unassembled WGS sequence"/>
</dbReference>
<evidence type="ECO:0000313" key="3">
    <source>
        <dbReference type="EMBL" id="OGW99288.1"/>
    </source>
</evidence>
<reference evidence="3 4" key="1">
    <citation type="journal article" date="2016" name="Nat. Commun.">
        <title>Thousands of microbial genomes shed light on interconnected biogeochemical processes in an aquifer system.</title>
        <authorList>
            <person name="Anantharaman K."/>
            <person name="Brown C.T."/>
            <person name="Hug L.A."/>
            <person name="Sharon I."/>
            <person name="Castelle C.J."/>
            <person name="Probst A.J."/>
            <person name="Thomas B.C."/>
            <person name="Singh A."/>
            <person name="Wilkins M.J."/>
            <person name="Karaoz U."/>
            <person name="Brodie E.L."/>
            <person name="Williams K.H."/>
            <person name="Hubbard S.S."/>
            <person name="Banfield J.F."/>
        </authorList>
    </citation>
    <scope>NUCLEOTIDE SEQUENCE [LARGE SCALE GENOMIC DNA]</scope>
</reference>
<feature type="domain" description="DNA binding HTH" evidence="2">
    <location>
        <begin position="30"/>
        <end position="69"/>
    </location>
</feature>
<dbReference type="Gene3D" id="1.10.10.60">
    <property type="entry name" value="Homeodomain-like"/>
    <property type="match status" value="1"/>
</dbReference>
<protein>
    <recommendedName>
        <fullName evidence="2">DNA binding HTH domain-containing protein</fullName>
    </recommendedName>
</protein>
<proteinExistence type="predicted"/>
<evidence type="ECO:0000256" key="1">
    <source>
        <dbReference type="SAM" id="MobiDB-lite"/>
    </source>
</evidence>